<dbReference type="EMBL" id="JADBEF010000001">
    <property type="protein sequence ID" value="MBE1563252.1"/>
    <property type="molecule type" value="Genomic_DNA"/>
</dbReference>
<keyword evidence="2" id="KW-1185">Reference proteome</keyword>
<accession>A0ABR9KML1</accession>
<sequence>MTASIPVVLVSDIPSIRDAPFHIVEIFTAAQVIQHKGELATGVHIAIVDPGLEPGDQDIISALYLRNAGKTAVVGNPELVPGDLMEPIHELMTHCLSTSTPVQTEVLLMEDAMPLYGDISEIVEAFERQAT</sequence>
<dbReference type="Proteomes" id="UP000661607">
    <property type="component" value="Unassembled WGS sequence"/>
</dbReference>
<comment type="caution">
    <text evidence="1">The sequence shown here is derived from an EMBL/GenBank/DDBJ whole genome shotgun (WGS) entry which is preliminary data.</text>
</comment>
<proteinExistence type="predicted"/>
<evidence type="ECO:0000313" key="1">
    <source>
        <dbReference type="EMBL" id="MBE1563252.1"/>
    </source>
</evidence>
<reference evidence="1 2" key="1">
    <citation type="submission" date="2020-10" db="EMBL/GenBank/DDBJ databases">
        <title>Sequencing the genomes of 1000 actinobacteria strains.</title>
        <authorList>
            <person name="Klenk H.-P."/>
        </authorList>
    </citation>
    <scope>NUCLEOTIDE SEQUENCE [LARGE SCALE GENOMIC DNA]</scope>
    <source>
        <strain evidence="1 2">DSM 43748</strain>
    </source>
</reference>
<evidence type="ECO:0000313" key="2">
    <source>
        <dbReference type="Proteomes" id="UP000661607"/>
    </source>
</evidence>
<name>A0ABR9KML1_9ACTN</name>
<gene>
    <name evidence="1" type="ORF">H4W81_006031</name>
</gene>
<organism evidence="1 2">
    <name type="scientific">Nonomuraea africana</name>
    <dbReference type="NCBI Taxonomy" id="46171"/>
    <lineage>
        <taxon>Bacteria</taxon>
        <taxon>Bacillati</taxon>
        <taxon>Actinomycetota</taxon>
        <taxon>Actinomycetes</taxon>
        <taxon>Streptosporangiales</taxon>
        <taxon>Streptosporangiaceae</taxon>
        <taxon>Nonomuraea</taxon>
    </lineage>
</organism>
<dbReference type="RefSeq" id="WP_192777859.1">
    <property type="nucleotide sequence ID" value="NZ_BAAASY010000006.1"/>
</dbReference>
<protein>
    <submittedName>
        <fullName evidence="1">Uncharacterized protein</fullName>
    </submittedName>
</protein>